<dbReference type="EMBL" id="BGPR01135989">
    <property type="protein sequence ID" value="GBN56863.1"/>
    <property type="molecule type" value="Genomic_DNA"/>
</dbReference>
<feature type="non-terminal residue" evidence="1">
    <location>
        <position position="94"/>
    </location>
</feature>
<dbReference type="Proteomes" id="UP000499080">
    <property type="component" value="Unassembled WGS sequence"/>
</dbReference>
<dbReference type="AlphaFoldDB" id="A0A4Y2Q145"/>
<sequence length="94" mass="11002">MEPFLRGRSPIQFPYLFIWHLEDCVQSNVETPVAQKWPIWCHGTTSSWKITNTVSITFYMASGGLCPEQRSNSRCTEMGDLVSWNHFFVEDHQY</sequence>
<accession>A0A4Y2Q145</accession>
<evidence type="ECO:0000313" key="2">
    <source>
        <dbReference type="Proteomes" id="UP000499080"/>
    </source>
</evidence>
<evidence type="ECO:0000313" key="1">
    <source>
        <dbReference type="EMBL" id="GBN56863.1"/>
    </source>
</evidence>
<keyword evidence="2" id="KW-1185">Reference proteome</keyword>
<organism evidence="1 2">
    <name type="scientific">Araneus ventricosus</name>
    <name type="common">Orbweaver spider</name>
    <name type="synonym">Epeira ventricosa</name>
    <dbReference type="NCBI Taxonomy" id="182803"/>
    <lineage>
        <taxon>Eukaryota</taxon>
        <taxon>Metazoa</taxon>
        <taxon>Ecdysozoa</taxon>
        <taxon>Arthropoda</taxon>
        <taxon>Chelicerata</taxon>
        <taxon>Arachnida</taxon>
        <taxon>Araneae</taxon>
        <taxon>Araneomorphae</taxon>
        <taxon>Entelegynae</taxon>
        <taxon>Araneoidea</taxon>
        <taxon>Araneidae</taxon>
        <taxon>Araneus</taxon>
    </lineage>
</organism>
<proteinExistence type="predicted"/>
<reference evidence="1 2" key="1">
    <citation type="journal article" date="2019" name="Sci. Rep.">
        <title>Orb-weaving spider Araneus ventricosus genome elucidates the spidroin gene catalogue.</title>
        <authorList>
            <person name="Kono N."/>
            <person name="Nakamura H."/>
            <person name="Ohtoshi R."/>
            <person name="Moran D.A.P."/>
            <person name="Shinohara A."/>
            <person name="Yoshida Y."/>
            <person name="Fujiwara M."/>
            <person name="Mori M."/>
            <person name="Tomita M."/>
            <person name="Arakawa K."/>
        </authorList>
    </citation>
    <scope>NUCLEOTIDE SEQUENCE [LARGE SCALE GENOMIC DNA]</scope>
</reference>
<protein>
    <submittedName>
        <fullName evidence="1">Uncharacterized protein</fullName>
    </submittedName>
</protein>
<name>A0A4Y2Q145_ARAVE</name>
<gene>
    <name evidence="1" type="ORF">AVEN_239830_1</name>
</gene>
<comment type="caution">
    <text evidence="1">The sequence shown here is derived from an EMBL/GenBank/DDBJ whole genome shotgun (WGS) entry which is preliminary data.</text>
</comment>